<protein>
    <submittedName>
        <fullName evidence="1">Uncharacterized protein</fullName>
    </submittedName>
</protein>
<accession>A0A1F6VDV6</accession>
<evidence type="ECO:0000313" key="1">
    <source>
        <dbReference type="EMBL" id="OGI67810.1"/>
    </source>
</evidence>
<dbReference type="EMBL" id="MFTS01000009">
    <property type="protein sequence ID" value="OGI67810.1"/>
    <property type="molecule type" value="Genomic_DNA"/>
</dbReference>
<dbReference type="AlphaFoldDB" id="A0A1F6VDV6"/>
<evidence type="ECO:0000313" key="2">
    <source>
        <dbReference type="Proteomes" id="UP000178235"/>
    </source>
</evidence>
<reference evidence="1 2" key="1">
    <citation type="journal article" date="2016" name="Nat. Commun.">
        <title>Thousands of microbial genomes shed light on interconnected biogeochemical processes in an aquifer system.</title>
        <authorList>
            <person name="Anantharaman K."/>
            <person name="Brown C.T."/>
            <person name="Hug L.A."/>
            <person name="Sharon I."/>
            <person name="Castelle C.J."/>
            <person name="Probst A.J."/>
            <person name="Thomas B.C."/>
            <person name="Singh A."/>
            <person name="Wilkins M.J."/>
            <person name="Karaoz U."/>
            <person name="Brodie E.L."/>
            <person name="Williams K.H."/>
            <person name="Hubbard S.S."/>
            <person name="Banfield J.F."/>
        </authorList>
    </citation>
    <scope>NUCLEOTIDE SEQUENCE [LARGE SCALE GENOMIC DNA]</scope>
</reference>
<gene>
    <name evidence="1" type="ORF">A2738_03380</name>
</gene>
<name>A0A1F6VDV6_9BACT</name>
<dbReference type="Proteomes" id="UP000178235">
    <property type="component" value="Unassembled WGS sequence"/>
</dbReference>
<organism evidence="1 2">
    <name type="scientific">Candidatus Nomurabacteria bacterium RIFCSPHIGHO2_01_FULL_42_15</name>
    <dbReference type="NCBI Taxonomy" id="1801742"/>
    <lineage>
        <taxon>Bacteria</taxon>
        <taxon>Candidatus Nomuraibacteriota</taxon>
    </lineage>
</organism>
<comment type="caution">
    <text evidence="1">The sequence shown here is derived from an EMBL/GenBank/DDBJ whole genome shotgun (WGS) entry which is preliminary data.</text>
</comment>
<proteinExistence type="predicted"/>
<sequence>MNNTPNVVVRDRGGRNENSEIGKELSHAHKLICQLRHAGATWDDLVAMRDAKLEVFSEFIARIRGISVTDDRDEIINLDYEPGSFESLTDLSNGFLASKGVYDVDDDRLGIWQVQSESWGIFFGNMKFSVERPSGKGCFQKDPPRYCRGDLLGISKNRVYLNLAMATWFSQGGRIDIPFDGSPFNDNWGNDTIFFLGTVWWVPIRKVFLAPALTSNKSGHIKYQIWPIPVGKWPENCYVALLVPR</sequence>